<dbReference type="Pfam" id="PF20147">
    <property type="entry name" value="Crinkler"/>
    <property type="match status" value="1"/>
</dbReference>
<dbReference type="GO" id="GO:0043657">
    <property type="term" value="C:host cell"/>
    <property type="evidence" value="ECO:0007669"/>
    <property type="project" value="UniProtKB-SubCell"/>
</dbReference>
<evidence type="ECO:0000313" key="6">
    <source>
        <dbReference type="Proteomes" id="UP001211907"/>
    </source>
</evidence>
<evidence type="ECO:0000259" key="4">
    <source>
        <dbReference type="Pfam" id="PF20147"/>
    </source>
</evidence>
<name>A0AAD5XJF3_9FUNG</name>
<feature type="domain" description="Crinkler effector protein N-terminal" evidence="4">
    <location>
        <begin position="6"/>
        <end position="59"/>
    </location>
</feature>
<comment type="subcellular location">
    <subcellularLocation>
        <location evidence="1">Host cell</location>
    </subcellularLocation>
    <subcellularLocation>
        <location evidence="2">Secreted</location>
    </subcellularLocation>
</comment>
<accession>A0AAD5XJF3</accession>
<dbReference type="AlphaFoldDB" id="A0AAD5XJF3"/>
<evidence type="ECO:0000256" key="2">
    <source>
        <dbReference type="ARBA" id="ARBA00004613"/>
    </source>
</evidence>
<dbReference type="GO" id="GO:0005576">
    <property type="term" value="C:extracellular region"/>
    <property type="evidence" value="ECO:0007669"/>
    <property type="project" value="UniProtKB-SubCell"/>
</dbReference>
<keyword evidence="3" id="KW-0964">Secreted</keyword>
<proteinExistence type="predicted"/>
<dbReference type="EMBL" id="JADGJH010000232">
    <property type="protein sequence ID" value="KAJ3132935.1"/>
    <property type="molecule type" value="Genomic_DNA"/>
</dbReference>
<dbReference type="Proteomes" id="UP001211907">
    <property type="component" value="Unassembled WGS sequence"/>
</dbReference>
<gene>
    <name evidence="5" type="ORF">HK100_004816</name>
</gene>
<dbReference type="InterPro" id="IPR045379">
    <property type="entry name" value="Crinkler_N"/>
</dbReference>
<comment type="caution">
    <text evidence="5">The sequence shown here is derived from an EMBL/GenBank/DDBJ whole genome shotgun (WGS) entry which is preliminary data.</text>
</comment>
<sequence length="160" mass="17693">MTKKTNCVLSNDASFTGFGVEFDESLTVGELKEAIRAAKSPELDHVSADKLTLIRITGKTHAGGLTLTQIRRSRAVLNFEAFGENAEKELDQYSEFRSVAGACLPIYGFVFKVRAVVYELICILNFCFSQVMNSTAKVSFFDVPESDDIIYHVLVLVSPI</sequence>
<evidence type="ECO:0000256" key="1">
    <source>
        <dbReference type="ARBA" id="ARBA00004340"/>
    </source>
</evidence>
<protein>
    <recommendedName>
        <fullName evidence="4">Crinkler effector protein N-terminal domain-containing protein</fullName>
    </recommendedName>
</protein>
<evidence type="ECO:0000256" key="3">
    <source>
        <dbReference type="ARBA" id="ARBA00022525"/>
    </source>
</evidence>
<reference evidence="5" key="1">
    <citation type="submission" date="2020-05" db="EMBL/GenBank/DDBJ databases">
        <title>Phylogenomic resolution of chytrid fungi.</title>
        <authorList>
            <person name="Stajich J.E."/>
            <person name="Amses K."/>
            <person name="Simmons R."/>
            <person name="Seto K."/>
            <person name="Myers J."/>
            <person name="Bonds A."/>
            <person name="Quandt C.A."/>
            <person name="Barry K."/>
            <person name="Liu P."/>
            <person name="Grigoriev I."/>
            <person name="Longcore J.E."/>
            <person name="James T.Y."/>
        </authorList>
    </citation>
    <scope>NUCLEOTIDE SEQUENCE</scope>
    <source>
        <strain evidence="5">JEL0513</strain>
    </source>
</reference>
<keyword evidence="6" id="KW-1185">Reference proteome</keyword>
<evidence type="ECO:0000313" key="5">
    <source>
        <dbReference type="EMBL" id="KAJ3132935.1"/>
    </source>
</evidence>
<organism evidence="5 6">
    <name type="scientific">Physocladia obscura</name>
    <dbReference type="NCBI Taxonomy" id="109957"/>
    <lineage>
        <taxon>Eukaryota</taxon>
        <taxon>Fungi</taxon>
        <taxon>Fungi incertae sedis</taxon>
        <taxon>Chytridiomycota</taxon>
        <taxon>Chytridiomycota incertae sedis</taxon>
        <taxon>Chytridiomycetes</taxon>
        <taxon>Chytridiales</taxon>
        <taxon>Chytriomycetaceae</taxon>
        <taxon>Physocladia</taxon>
    </lineage>
</organism>